<dbReference type="RefSeq" id="WP_373950836.1">
    <property type="nucleotide sequence ID" value="NZ_JBHDLN010000004.1"/>
</dbReference>
<name>A0ABV4V0A0_9BACL</name>
<evidence type="ECO:0000256" key="1">
    <source>
        <dbReference type="SAM" id="Phobius"/>
    </source>
</evidence>
<feature type="transmembrane region" description="Helical" evidence="1">
    <location>
        <begin position="6"/>
        <end position="23"/>
    </location>
</feature>
<dbReference type="Proteomes" id="UP001575622">
    <property type="component" value="Unassembled WGS sequence"/>
</dbReference>
<feature type="transmembrane region" description="Helical" evidence="1">
    <location>
        <begin position="32"/>
        <end position="55"/>
    </location>
</feature>
<protein>
    <submittedName>
        <fullName evidence="2">Uncharacterized protein</fullName>
    </submittedName>
</protein>
<keyword evidence="1" id="KW-0812">Transmembrane</keyword>
<gene>
    <name evidence="2" type="ORF">ACEU3E_10065</name>
</gene>
<keyword evidence="1" id="KW-0472">Membrane</keyword>
<keyword evidence="1" id="KW-1133">Transmembrane helix</keyword>
<evidence type="ECO:0000313" key="3">
    <source>
        <dbReference type="Proteomes" id="UP001575622"/>
    </source>
</evidence>
<proteinExistence type="predicted"/>
<sequence length="89" mass="9528">MPMDIAMAKPAAVTTIFFFILPLQHVFKMKSIVFNFGSVLFSAALLEIAAMISFVNESGKGGASPKASKPAKSLMQLSTAIRQAEHAAR</sequence>
<dbReference type="EMBL" id="JBHDLN010000004">
    <property type="protein sequence ID" value="MFB0842518.1"/>
    <property type="molecule type" value="Genomic_DNA"/>
</dbReference>
<accession>A0ABV4V0A0</accession>
<keyword evidence="3" id="KW-1185">Reference proteome</keyword>
<comment type="caution">
    <text evidence="2">The sequence shown here is derived from an EMBL/GenBank/DDBJ whole genome shotgun (WGS) entry which is preliminary data.</text>
</comment>
<evidence type="ECO:0000313" key="2">
    <source>
        <dbReference type="EMBL" id="MFB0842518.1"/>
    </source>
</evidence>
<organism evidence="2 3">
    <name type="scientific">Paenibacillus oleatilyticus</name>
    <dbReference type="NCBI Taxonomy" id="2594886"/>
    <lineage>
        <taxon>Bacteria</taxon>
        <taxon>Bacillati</taxon>
        <taxon>Bacillota</taxon>
        <taxon>Bacilli</taxon>
        <taxon>Bacillales</taxon>
        <taxon>Paenibacillaceae</taxon>
        <taxon>Paenibacillus</taxon>
    </lineage>
</organism>
<reference evidence="2 3" key="1">
    <citation type="submission" date="2024-09" db="EMBL/GenBank/DDBJ databases">
        <authorList>
            <person name="Makale K.P.P."/>
            <person name="Makhzoum A."/>
            <person name="Rantong G."/>
            <person name="Rahube T.O."/>
        </authorList>
    </citation>
    <scope>NUCLEOTIDE SEQUENCE [LARGE SCALE GENOMIC DNA]</scope>
    <source>
        <strain evidence="2 3">KM_D13</strain>
    </source>
</reference>